<evidence type="ECO:0000313" key="2">
    <source>
        <dbReference type="EMBL" id="CAD1478317.1"/>
    </source>
</evidence>
<keyword evidence="3" id="KW-1185">Reference proteome</keyword>
<dbReference type="InterPro" id="IPR006578">
    <property type="entry name" value="MADF-dom"/>
</dbReference>
<gene>
    <name evidence="2" type="ORF">MHI_LOCUS789245</name>
</gene>
<dbReference type="EMBL" id="CAJDYZ010010676">
    <property type="protein sequence ID" value="CAD1478317.1"/>
    <property type="molecule type" value="Genomic_DNA"/>
</dbReference>
<organism evidence="2 3">
    <name type="scientific">Heterotrigona itama</name>
    <dbReference type="NCBI Taxonomy" id="395501"/>
    <lineage>
        <taxon>Eukaryota</taxon>
        <taxon>Metazoa</taxon>
        <taxon>Ecdysozoa</taxon>
        <taxon>Arthropoda</taxon>
        <taxon>Hexapoda</taxon>
        <taxon>Insecta</taxon>
        <taxon>Pterygota</taxon>
        <taxon>Neoptera</taxon>
        <taxon>Endopterygota</taxon>
        <taxon>Hymenoptera</taxon>
        <taxon>Apocrita</taxon>
        <taxon>Aculeata</taxon>
        <taxon>Apoidea</taxon>
        <taxon>Anthophila</taxon>
        <taxon>Apidae</taxon>
        <taxon>Heterotrigona</taxon>
    </lineage>
</organism>
<name>A0A6V7HE90_9HYME</name>
<reference evidence="2" key="1">
    <citation type="submission" date="2020-07" db="EMBL/GenBank/DDBJ databases">
        <authorList>
            <person name="Nazaruddin N."/>
        </authorList>
    </citation>
    <scope>NUCLEOTIDE SEQUENCE</scope>
</reference>
<dbReference type="OrthoDB" id="10051975at2759"/>
<evidence type="ECO:0000259" key="1">
    <source>
        <dbReference type="Pfam" id="PF10545"/>
    </source>
</evidence>
<dbReference type="Pfam" id="PF10545">
    <property type="entry name" value="MADF_DNA_bdg"/>
    <property type="match status" value="1"/>
</dbReference>
<feature type="domain" description="MADF" evidence="1">
    <location>
        <begin position="19"/>
        <end position="93"/>
    </location>
</feature>
<sequence>LVQEQGDSVEHRVQGFPLNSEYHQKSRRNDVWHELSLRVKKPMTTFECKRKMDTILSSFRERIKLRKMSEMAVGDSNSPRGSTWFLYNSLTFLNEKDFFRANKSVVSISRPSHE</sequence>
<protein>
    <recommendedName>
        <fullName evidence="1">MADF domain-containing protein</fullName>
    </recommendedName>
</protein>
<dbReference type="Proteomes" id="UP000752696">
    <property type="component" value="Unassembled WGS sequence"/>
</dbReference>
<dbReference type="AlphaFoldDB" id="A0A6V7HE90"/>
<comment type="caution">
    <text evidence="2">The sequence shown here is derived from an EMBL/GenBank/DDBJ whole genome shotgun (WGS) entry which is preliminary data.</text>
</comment>
<proteinExistence type="predicted"/>
<feature type="non-terminal residue" evidence="2">
    <location>
        <position position="114"/>
    </location>
</feature>
<feature type="non-terminal residue" evidence="2">
    <location>
        <position position="1"/>
    </location>
</feature>
<accession>A0A6V7HE90</accession>
<evidence type="ECO:0000313" key="3">
    <source>
        <dbReference type="Proteomes" id="UP000752696"/>
    </source>
</evidence>